<comment type="similarity">
    <text evidence="7">Belongs to the CDP-alcohol phosphatidyltransferase class-II family.</text>
</comment>
<evidence type="ECO:0000256" key="7">
    <source>
        <dbReference type="RuleBase" id="RU365024"/>
    </source>
</evidence>
<keyword evidence="3" id="KW-0677">Repeat</keyword>
<dbReference type="PIRSF" id="PIRSF000850">
    <property type="entry name" value="Phospholipase_D_PSS"/>
    <property type="match status" value="1"/>
</dbReference>
<organism evidence="8 9">
    <name type="scientific">Phanerochaete sordida</name>
    <dbReference type="NCBI Taxonomy" id="48140"/>
    <lineage>
        <taxon>Eukaryota</taxon>
        <taxon>Fungi</taxon>
        <taxon>Dikarya</taxon>
        <taxon>Basidiomycota</taxon>
        <taxon>Agaricomycotina</taxon>
        <taxon>Agaricomycetes</taxon>
        <taxon>Polyporales</taxon>
        <taxon>Phanerochaetaceae</taxon>
        <taxon>Phanerochaete</taxon>
    </lineage>
</organism>
<comment type="catalytic activity">
    <reaction evidence="7">
        <text>a CDP-1,2-diacyl-sn-glycerol + sn-glycerol 3-phosphate = a 1,2-diacyl-sn-glycero-3-phospho-(1'-sn-glycero-3'-phosphate) + CMP + H(+)</text>
        <dbReference type="Rhea" id="RHEA:12593"/>
        <dbReference type="ChEBI" id="CHEBI:15378"/>
        <dbReference type="ChEBI" id="CHEBI:57597"/>
        <dbReference type="ChEBI" id="CHEBI:58332"/>
        <dbReference type="ChEBI" id="CHEBI:60110"/>
        <dbReference type="ChEBI" id="CHEBI:60377"/>
        <dbReference type="EC" id="2.7.8.5"/>
    </reaction>
</comment>
<comment type="caution">
    <text evidence="8">The sequence shown here is derived from an EMBL/GenBank/DDBJ whole genome shotgun (WGS) entry which is preliminary data.</text>
</comment>
<proteinExistence type="inferred from homology"/>
<dbReference type="Gene3D" id="3.30.870.10">
    <property type="entry name" value="Endonuclease Chain A"/>
    <property type="match status" value="2"/>
</dbReference>
<evidence type="ECO:0000256" key="2">
    <source>
        <dbReference type="ARBA" id="ARBA00022679"/>
    </source>
</evidence>
<evidence type="ECO:0000256" key="3">
    <source>
        <dbReference type="ARBA" id="ARBA00022737"/>
    </source>
</evidence>
<keyword evidence="5 7" id="KW-0594">Phospholipid biosynthesis</keyword>
<comment type="pathway">
    <text evidence="7">Phospholipid metabolism; phosphatidylglycerol biosynthesis; phosphatidylglycerol from CDP-diacylglycerol: step 1/2.</text>
</comment>
<dbReference type="InterPro" id="IPR016270">
    <property type="entry name" value="PGS1"/>
</dbReference>
<comment type="subcellular location">
    <subcellularLocation>
        <location evidence="7">Mitochondrion</location>
    </subcellularLocation>
</comment>
<comment type="function">
    <text evidence="7">Functions in the biosynthesis of the anionic phospholipids phosphatidylglycerol and cardiolipin.</text>
</comment>
<keyword evidence="6 7" id="KW-1208">Phospholipid metabolism</keyword>
<dbReference type="GO" id="GO:0005524">
    <property type="term" value="F:ATP binding"/>
    <property type="evidence" value="ECO:0007669"/>
    <property type="project" value="UniProtKB-KW"/>
</dbReference>
<evidence type="ECO:0000313" key="8">
    <source>
        <dbReference type="EMBL" id="GJE87040.1"/>
    </source>
</evidence>
<keyword evidence="7" id="KW-0547">Nucleotide-binding</keyword>
<dbReference type="SUPFAM" id="SSF56024">
    <property type="entry name" value="Phospholipase D/nuclease"/>
    <property type="match status" value="2"/>
</dbReference>
<dbReference type="CDD" id="cd09135">
    <property type="entry name" value="PLDc_PGS1_euk_1"/>
    <property type="match status" value="1"/>
</dbReference>
<evidence type="ECO:0000256" key="1">
    <source>
        <dbReference type="ARBA" id="ARBA00022516"/>
    </source>
</evidence>
<name>A0A9P3L9D8_9APHY</name>
<dbReference type="GO" id="GO:0005739">
    <property type="term" value="C:mitochondrion"/>
    <property type="evidence" value="ECO:0007669"/>
    <property type="project" value="UniProtKB-SubCell"/>
</dbReference>
<dbReference type="EMBL" id="BPQB01000005">
    <property type="protein sequence ID" value="GJE87040.1"/>
    <property type="molecule type" value="Genomic_DNA"/>
</dbReference>
<keyword evidence="7" id="KW-0067">ATP-binding</keyword>
<evidence type="ECO:0000256" key="6">
    <source>
        <dbReference type="ARBA" id="ARBA00023264"/>
    </source>
</evidence>
<dbReference type="GO" id="GO:0032049">
    <property type="term" value="P:cardiolipin biosynthetic process"/>
    <property type="evidence" value="ECO:0007669"/>
    <property type="project" value="InterPro"/>
</dbReference>
<dbReference type="Proteomes" id="UP000703269">
    <property type="component" value="Unassembled WGS sequence"/>
</dbReference>
<sequence>MQQPTEFYQCLLDMIRRAERRIFLSSLYIGSEETELIDALQTSLRAKPWLQARLVLDLNRSTRPGSSSTARLLLPLLKEFPERLHVSLFRSPKLKGLMAKVVPPRFNEGWGTWHPKIYGADDDVLLSGANLNTSYFTDRQDRYLHFSGHAPLAQYCLGFLQTSSRFSYRLLPAGPSADDYSLYWHDSRIHPHNIEKKADLELSTYQAMCRLGSTAGLGNFNKMGDFTGRRDVLIFPIIQAGQFGVREEERALSMLFHHMSEHHNSDSSGNNQYDGPLMDLTSGYFGLYKDYRDLVLRSDLRTRIIAASPKANGFYGSKGVSGRIPEGYTLLEQRFMGAVRRAGREWKHNDTDWAALRGPGVQLSEWEREGWTYHAKGIWLRPSPAADPYMTLFGSTNLNSRSANLDTELSFMMVTSSPELRRQLRGEVDALRAHAHPWRGQDRRVTLGTKALVAMVGGML</sequence>
<keyword evidence="9" id="KW-1185">Reference proteome</keyword>
<dbReference type="OrthoDB" id="10250191at2759"/>
<reference evidence="8 9" key="1">
    <citation type="submission" date="2021-08" db="EMBL/GenBank/DDBJ databases">
        <title>Draft Genome Sequence of Phanerochaete sordida strain YK-624.</title>
        <authorList>
            <person name="Mori T."/>
            <person name="Dohra H."/>
            <person name="Suzuki T."/>
            <person name="Kawagishi H."/>
            <person name="Hirai H."/>
        </authorList>
    </citation>
    <scope>NUCLEOTIDE SEQUENCE [LARGE SCALE GENOMIC DNA]</scope>
    <source>
        <strain evidence="8 9">YK-624</strain>
    </source>
</reference>
<dbReference type="CDD" id="cd09137">
    <property type="entry name" value="PLDc_PGS1_euk_2"/>
    <property type="match status" value="1"/>
</dbReference>
<evidence type="ECO:0000313" key="9">
    <source>
        <dbReference type="Proteomes" id="UP000703269"/>
    </source>
</evidence>
<evidence type="ECO:0000256" key="4">
    <source>
        <dbReference type="ARBA" id="ARBA00023098"/>
    </source>
</evidence>
<dbReference type="PANTHER" id="PTHR12586">
    <property type="entry name" value="CDP-DIACYLGLYCEROL--SERINE O-PHOSPHATIDYLTRANSFERASE"/>
    <property type="match status" value="1"/>
</dbReference>
<keyword evidence="1 7" id="KW-0444">Lipid biosynthesis</keyword>
<protein>
    <recommendedName>
        <fullName evidence="7">CDP-diacylglycerol--glycerol-3-phosphate 3-phosphatidyltransferase</fullName>
        <ecNumber evidence="7">2.7.8.5</ecNumber>
    </recommendedName>
</protein>
<evidence type="ECO:0000256" key="5">
    <source>
        <dbReference type="ARBA" id="ARBA00023209"/>
    </source>
</evidence>
<keyword evidence="7" id="KW-0496">Mitochondrion</keyword>
<accession>A0A9P3L9D8</accession>
<dbReference type="PANTHER" id="PTHR12586:SF1">
    <property type="entry name" value="CDP-DIACYLGLYCEROL--GLYCEROL-3-PHOSPHATE 3-PHOSPHATIDYLTRANSFERASE, MITOCHONDRIAL"/>
    <property type="match status" value="1"/>
</dbReference>
<gene>
    <name evidence="8" type="ORF">PsYK624_031230</name>
</gene>
<keyword evidence="2 7" id="KW-0808">Transferase</keyword>
<keyword evidence="4 7" id="KW-0443">Lipid metabolism</keyword>
<dbReference type="GO" id="GO:0008444">
    <property type="term" value="F:CDP-diacylglycerol-glycerol-3-phosphate 3-phosphatidyltransferase activity"/>
    <property type="evidence" value="ECO:0007669"/>
    <property type="project" value="UniProtKB-EC"/>
</dbReference>
<dbReference type="EC" id="2.7.8.5" evidence="7"/>
<dbReference type="AlphaFoldDB" id="A0A9P3L9D8"/>